<proteinExistence type="predicted"/>
<comment type="caution">
    <text evidence="2">The sequence shown here is derived from an EMBL/GenBank/DDBJ whole genome shotgun (WGS) entry which is preliminary data.</text>
</comment>
<sequence>MFASLILLAGVQSATDFGVRVVGGHSPVLTRSASTQAPSLPSAAPFSLATASRIGARFGRITSTWRSASRNRLVGGVPNSWHLQGRAIDIARHPSVRHSEIAAELRRNGLYLIESLDEGDHSHFAFASGPLPSSRRRSIADQIAETRAEASYFRFVTVPARLRETAPGRSSGN</sequence>
<keyword evidence="3" id="KW-1185">Reference proteome</keyword>
<reference evidence="3" key="1">
    <citation type="journal article" date="2019" name="Int. J. Syst. Evol. Microbiol.">
        <title>The Global Catalogue of Microorganisms (GCM) 10K type strain sequencing project: providing services to taxonomists for standard genome sequencing and annotation.</title>
        <authorList>
            <consortium name="The Broad Institute Genomics Platform"/>
            <consortium name="The Broad Institute Genome Sequencing Center for Infectious Disease"/>
            <person name="Wu L."/>
            <person name="Ma J."/>
        </authorList>
    </citation>
    <scope>NUCLEOTIDE SEQUENCE [LARGE SCALE GENOMIC DNA]</scope>
    <source>
        <strain evidence="3">JCM 17563</strain>
    </source>
</reference>
<dbReference type="EMBL" id="BAABBQ010000001">
    <property type="protein sequence ID" value="GAA4017360.1"/>
    <property type="molecule type" value="Genomic_DNA"/>
</dbReference>
<dbReference type="InterPro" id="IPR009045">
    <property type="entry name" value="Zn_M74/Hedgehog-like"/>
</dbReference>
<gene>
    <name evidence="2" type="ORF">GCM10022280_15710</name>
</gene>
<evidence type="ECO:0000313" key="2">
    <source>
        <dbReference type="EMBL" id="GAA4017360.1"/>
    </source>
</evidence>
<evidence type="ECO:0000313" key="3">
    <source>
        <dbReference type="Proteomes" id="UP001500235"/>
    </source>
</evidence>
<dbReference type="InterPro" id="IPR013230">
    <property type="entry name" value="Peptidase_M15A_C"/>
</dbReference>
<accession>A0ABP7SW96</accession>
<feature type="domain" description="Peptidase M15A C-terminal" evidence="1">
    <location>
        <begin position="61"/>
        <end position="109"/>
    </location>
</feature>
<name>A0ABP7SW96_9SPHN</name>
<organism evidence="2 3">
    <name type="scientific">Sphingomonas swuensis</name>
    <dbReference type="NCBI Taxonomy" id="977800"/>
    <lineage>
        <taxon>Bacteria</taxon>
        <taxon>Pseudomonadati</taxon>
        <taxon>Pseudomonadota</taxon>
        <taxon>Alphaproteobacteria</taxon>
        <taxon>Sphingomonadales</taxon>
        <taxon>Sphingomonadaceae</taxon>
        <taxon>Sphingomonas</taxon>
    </lineage>
</organism>
<protein>
    <recommendedName>
        <fullName evidence="1">Peptidase M15A C-terminal domain-containing protein</fullName>
    </recommendedName>
</protein>
<dbReference type="RefSeq" id="WP_344706834.1">
    <property type="nucleotide sequence ID" value="NZ_BAABBQ010000001.1"/>
</dbReference>
<dbReference type="Pfam" id="PF08291">
    <property type="entry name" value="Peptidase_M15_3"/>
    <property type="match status" value="1"/>
</dbReference>
<evidence type="ECO:0000259" key="1">
    <source>
        <dbReference type="Pfam" id="PF08291"/>
    </source>
</evidence>
<dbReference type="Proteomes" id="UP001500235">
    <property type="component" value="Unassembled WGS sequence"/>
</dbReference>
<dbReference type="Gene3D" id="3.30.1380.10">
    <property type="match status" value="1"/>
</dbReference>
<dbReference type="SUPFAM" id="SSF55166">
    <property type="entry name" value="Hedgehog/DD-peptidase"/>
    <property type="match status" value="1"/>
</dbReference>